<dbReference type="PANTHER" id="PTHR31672">
    <property type="entry name" value="BNACNNG10540D PROTEIN"/>
    <property type="match status" value="1"/>
</dbReference>
<evidence type="ECO:0000313" key="5">
    <source>
        <dbReference type="Proteomes" id="UP000639772"/>
    </source>
</evidence>
<evidence type="ECO:0000256" key="2">
    <source>
        <dbReference type="SAM" id="MobiDB-lite"/>
    </source>
</evidence>
<dbReference type="OrthoDB" id="2095648at2759"/>
<dbReference type="Gene3D" id="2.120.10.80">
    <property type="entry name" value="Kelch-type beta propeller"/>
    <property type="match status" value="1"/>
</dbReference>
<dbReference type="Pfam" id="PF00646">
    <property type="entry name" value="F-box"/>
    <property type="match status" value="1"/>
</dbReference>
<evidence type="ECO:0000259" key="3">
    <source>
        <dbReference type="PROSITE" id="PS50181"/>
    </source>
</evidence>
<dbReference type="FunFam" id="1.20.1280.50:FF:000008">
    <property type="entry name" value="F-box only protein 6"/>
    <property type="match status" value="1"/>
</dbReference>
<dbReference type="InterPro" id="IPR011043">
    <property type="entry name" value="Gal_Oxase/kelch_b-propeller"/>
</dbReference>
<dbReference type="Proteomes" id="UP000639772">
    <property type="component" value="Unassembled WGS sequence"/>
</dbReference>
<dbReference type="CDD" id="cd22157">
    <property type="entry name" value="F-box_AtFBW1-like"/>
    <property type="match status" value="1"/>
</dbReference>
<dbReference type="InterPro" id="IPR001810">
    <property type="entry name" value="F-box_dom"/>
</dbReference>
<dbReference type="PROSITE" id="PS50181">
    <property type="entry name" value="FBOX"/>
    <property type="match status" value="1"/>
</dbReference>
<dbReference type="PANTHER" id="PTHR31672:SF7">
    <property type="entry name" value="F-BOX DOMAIN-CONTAINING PROTEIN"/>
    <property type="match status" value="1"/>
</dbReference>
<dbReference type="Pfam" id="PF03478">
    <property type="entry name" value="Beta-prop_KIB1-4"/>
    <property type="match status" value="1"/>
</dbReference>
<protein>
    <recommendedName>
        <fullName evidence="3">F-box domain-containing protein</fullName>
    </recommendedName>
</protein>
<dbReference type="InterPro" id="IPR005174">
    <property type="entry name" value="KIB1-4_b-propeller"/>
</dbReference>
<dbReference type="AlphaFoldDB" id="A0A835U409"/>
<feature type="domain" description="F-box" evidence="3">
    <location>
        <begin position="26"/>
        <end position="72"/>
    </location>
</feature>
<dbReference type="InterPro" id="IPR036047">
    <property type="entry name" value="F-box-like_dom_sf"/>
</dbReference>
<proteinExistence type="predicted"/>
<evidence type="ECO:0000256" key="1">
    <source>
        <dbReference type="ARBA" id="ARBA00022737"/>
    </source>
</evidence>
<accession>A0A835U409</accession>
<name>A0A835U409_VANPL</name>
<keyword evidence="1" id="KW-0677">Repeat</keyword>
<dbReference type="InterPro" id="IPR015915">
    <property type="entry name" value="Kelch-typ_b-propeller"/>
</dbReference>
<dbReference type="SUPFAM" id="SSF50965">
    <property type="entry name" value="Galactose oxidase, central domain"/>
    <property type="match status" value="1"/>
</dbReference>
<dbReference type="SUPFAM" id="SSF81383">
    <property type="entry name" value="F-box domain"/>
    <property type="match status" value="1"/>
</dbReference>
<organism evidence="4 5">
    <name type="scientific">Vanilla planifolia</name>
    <name type="common">Vanilla</name>
    <dbReference type="NCBI Taxonomy" id="51239"/>
    <lineage>
        <taxon>Eukaryota</taxon>
        <taxon>Viridiplantae</taxon>
        <taxon>Streptophyta</taxon>
        <taxon>Embryophyta</taxon>
        <taxon>Tracheophyta</taxon>
        <taxon>Spermatophyta</taxon>
        <taxon>Magnoliopsida</taxon>
        <taxon>Liliopsida</taxon>
        <taxon>Asparagales</taxon>
        <taxon>Orchidaceae</taxon>
        <taxon>Vanilloideae</taxon>
        <taxon>Vanilleae</taxon>
        <taxon>Vanilla</taxon>
    </lineage>
</organism>
<evidence type="ECO:0000313" key="4">
    <source>
        <dbReference type="EMBL" id="KAG0447547.1"/>
    </source>
</evidence>
<dbReference type="SMART" id="SM00256">
    <property type="entry name" value="FBOX"/>
    <property type="match status" value="1"/>
</dbReference>
<dbReference type="InterPro" id="IPR050796">
    <property type="entry name" value="SCF_F-box_component"/>
</dbReference>
<dbReference type="EMBL" id="JADCNM010000447">
    <property type="protein sequence ID" value="KAG0447547.1"/>
    <property type="molecule type" value="Genomic_DNA"/>
</dbReference>
<dbReference type="Gene3D" id="1.20.1280.50">
    <property type="match status" value="1"/>
</dbReference>
<comment type="caution">
    <text evidence="4">The sequence shown here is derived from an EMBL/GenBank/DDBJ whole genome shotgun (WGS) entry which is preliminary data.</text>
</comment>
<sequence length="408" mass="45390">MQSTSLLQSRRKKKKTPEDEFDPSSPFPFDELSQDLLERVLSWLPVSSFLRLRSVCRRWNSVASSASFLIACSRIPHRNPWFLMVDHELNHSVVYDASEGNWKNLLHPSVVNQSHQPGRIAVAASGGLVCFRDASAGYTICNLVTGAGRHLPAAPTAHPLRAIAMFSSLHKDSYKVAILSGESSHLCFRIFNSENNHWEDEVSLSRKAGNSPDTDTVSGGEAVYFLSKSGELLATNMQRNPSKEFSSVVTAEDGEETVYFLGHSGTVISCNLTRSVFHEYPRLLPIFSEYSIDVVVCKGEMMVVVLSEFLETASLRVWRFSKGRGVWEQVAAMPPAMSHEFYGKRADINCAGCGDVIFVCLSCSGYSNYVMLNVVKDEWIELPKPLVKGKPMEFVSALCFEPRLETSV</sequence>
<feature type="region of interest" description="Disordered" evidence="2">
    <location>
        <begin position="1"/>
        <end position="27"/>
    </location>
</feature>
<gene>
    <name evidence="4" type="ORF">HPP92_028278</name>
</gene>
<reference evidence="4 5" key="1">
    <citation type="journal article" date="2020" name="Nat. Food">
        <title>A phased Vanilla planifolia genome enables genetic improvement of flavour and production.</title>
        <authorList>
            <person name="Hasing T."/>
            <person name="Tang H."/>
            <person name="Brym M."/>
            <person name="Khazi F."/>
            <person name="Huang T."/>
            <person name="Chambers A.H."/>
        </authorList>
    </citation>
    <scope>NUCLEOTIDE SEQUENCE [LARGE SCALE GENOMIC DNA]</scope>
    <source>
        <tissue evidence="4">Leaf</tissue>
    </source>
</reference>